<dbReference type="EMBL" id="JAOPGA020001386">
    <property type="protein sequence ID" value="KAL0487930.1"/>
    <property type="molecule type" value="Genomic_DNA"/>
</dbReference>
<dbReference type="CDD" id="cd17546">
    <property type="entry name" value="REC_hyHK_CKI1_RcsC-like"/>
    <property type="match status" value="1"/>
</dbReference>
<name>A0AAW2ZEN4_9EUKA</name>
<dbReference type="GO" id="GO:0000155">
    <property type="term" value="F:phosphorelay sensor kinase activity"/>
    <property type="evidence" value="ECO:0007669"/>
    <property type="project" value="InterPro"/>
</dbReference>
<feature type="compositionally biased region" description="Basic and acidic residues" evidence="5">
    <location>
        <begin position="761"/>
        <end position="778"/>
    </location>
</feature>
<dbReference type="AlphaFoldDB" id="A0AAW2ZEN4"/>
<dbReference type="Proteomes" id="UP001431209">
    <property type="component" value="Unassembled WGS sequence"/>
</dbReference>
<feature type="domain" description="Response regulatory" evidence="7">
    <location>
        <begin position="779"/>
        <end position="899"/>
    </location>
</feature>
<dbReference type="SUPFAM" id="SSF52172">
    <property type="entry name" value="CheY-like"/>
    <property type="match status" value="1"/>
</dbReference>
<dbReference type="PANTHER" id="PTHR43719:SF28">
    <property type="entry name" value="PEROXIDE STRESS-ACTIVATED HISTIDINE KINASE MAK1-RELATED"/>
    <property type="match status" value="1"/>
</dbReference>
<evidence type="ECO:0000256" key="5">
    <source>
        <dbReference type="SAM" id="MobiDB-lite"/>
    </source>
</evidence>
<evidence type="ECO:0000313" key="9">
    <source>
        <dbReference type="Proteomes" id="UP001431209"/>
    </source>
</evidence>
<dbReference type="PROSITE" id="PS50109">
    <property type="entry name" value="HIS_KIN"/>
    <property type="match status" value="1"/>
</dbReference>
<dbReference type="InterPro" id="IPR003661">
    <property type="entry name" value="HisK_dim/P_dom"/>
</dbReference>
<dbReference type="SMART" id="SM00065">
    <property type="entry name" value="GAF"/>
    <property type="match status" value="1"/>
</dbReference>
<dbReference type="InterPro" id="IPR005467">
    <property type="entry name" value="His_kinase_dom"/>
</dbReference>
<dbReference type="PROSITE" id="PS50110">
    <property type="entry name" value="RESPONSE_REGULATORY"/>
    <property type="match status" value="1"/>
</dbReference>
<dbReference type="SUPFAM" id="SSF55874">
    <property type="entry name" value="ATPase domain of HSP90 chaperone/DNA topoisomerase II/histidine kinase"/>
    <property type="match status" value="1"/>
</dbReference>
<evidence type="ECO:0000259" key="7">
    <source>
        <dbReference type="PROSITE" id="PS50110"/>
    </source>
</evidence>
<dbReference type="SMART" id="SM00448">
    <property type="entry name" value="REC"/>
    <property type="match status" value="1"/>
</dbReference>
<dbReference type="SUPFAM" id="SSF81901">
    <property type="entry name" value="HCP-like"/>
    <property type="match status" value="1"/>
</dbReference>
<evidence type="ECO:0000256" key="1">
    <source>
        <dbReference type="ARBA" id="ARBA00022553"/>
    </source>
</evidence>
<comment type="caution">
    <text evidence="8">The sequence shown here is derived from an EMBL/GenBank/DDBJ whole genome shotgun (WGS) entry which is preliminary data.</text>
</comment>
<dbReference type="InterPro" id="IPR003018">
    <property type="entry name" value="GAF"/>
</dbReference>
<feature type="domain" description="Histidine kinase" evidence="6">
    <location>
        <begin position="526"/>
        <end position="748"/>
    </location>
</feature>
<dbReference type="Pfam" id="PF01590">
    <property type="entry name" value="GAF"/>
    <property type="match status" value="1"/>
</dbReference>
<dbReference type="Gene3D" id="3.40.50.2300">
    <property type="match status" value="1"/>
</dbReference>
<sequence length="903" mass="102583">MADYTYTYLLFSSAQHEDMNTLFVTHQTCLGILEKNNGYFYQICKCSALFAEYLWTPQSSSDLVIGNVPHHHVVDPIPDASQAMPNSAYHLGMCITSFYKRDYDDWLRRADDCRSTLLLGLRHLIHVPEAKFYIAMIYLCHDYQQHCTNDTDPTHVNARGNHELRRARIKYAEQVIEWYDQLALCNPCNFQYKRHLLHAQSYVMKGQVMEAARHFEQAVHSSIKYNNVLFQALSNELAARMWSGVGVCRAEYLNYLARSVYLYNTLGAAGKVSCIQSYCQQRKIALPTIDSYLPRVLLSLGDSLNRTSAPIDEIALRMATCAMSTEMSLDELLNQIIKVILRYASASRCVFIKISDVEAYEEITVVAEGSSDQVVDVMKMVPLQEYSNLPRGLIYYVIRTKEPVIIGSSSNHRHHHHHRSDHDSSHTLHPSIYQHLLRHDQCAKSVLCFPVVCQEECRAILYLENDKIDDAFTHKHSQIMGILAEQINMSLENDKLSALLHRERKYRTIAVQLEQAKKRLEEFIDILCHELRNPLNVICGNNHLMVKSLSDLDLNDVDDSLKNIAIAGEQLKDIIDNVLTASMLENKSVRLQNVSLDPVKIQDAVYEMFIDKTREKNIQMTKQVHQELVAPVHRVMGDPYRLKEVLINFVSNACKYTNHAQGKIIMQCEQVHASDSNRVRVTFSVRDNGCGMTDKDVNRIINAQPSDCSFRLGLRISKELVELMGGTLSVHSKLNEGSTFSCTFYLEDAVRSQSSSSPDDLSDHNTDETSESEKSDRRTVLVVDDNMINQKILCRLLRTRNYTCSVASNGLEALQLIAAGQFHVVLMDIEMPIMNGLEATKRVRQMEQERNTKNVLPIIGVSGNAKNSVLPDAQLVGMQGYVTKPYMANEILSAIDQAINESL</sequence>
<dbReference type="InterPro" id="IPR011006">
    <property type="entry name" value="CheY-like_superfamily"/>
</dbReference>
<organism evidence="8 9">
    <name type="scientific">Acrasis kona</name>
    <dbReference type="NCBI Taxonomy" id="1008807"/>
    <lineage>
        <taxon>Eukaryota</taxon>
        <taxon>Discoba</taxon>
        <taxon>Heterolobosea</taxon>
        <taxon>Tetramitia</taxon>
        <taxon>Eutetramitia</taxon>
        <taxon>Acrasidae</taxon>
        <taxon>Acrasis</taxon>
    </lineage>
</organism>
<reference evidence="8 9" key="1">
    <citation type="submission" date="2024-03" db="EMBL/GenBank/DDBJ databases">
        <title>The Acrasis kona genome and developmental transcriptomes reveal deep origins of eukaryotic multicellular pathways.</title>
        <authorList>
            <person name="Sheikh S."/>
            <person name="Fu C.-J."/>
            <person name="Brown M.W."/>
            <person name="Baldauf S.L."/>
        </authorList>
    </citation>
    <scope>NUCLEOTIDE SEQUENCE [LARGE SCALE GENOMIC DNA]</scope>
    <source>
        <strain evidence="8 9">ATCC MYA-3509</strain>
    </source>
</reference>
<evidence type="ECO:0000256" key="4">
    <source>
        <dbReference type="PROSITE-ProRule" id="PRU00169"/>
    </source>
</evidence>
<dbReference type="Pfam" id="PF00072">
    <property type="entry name" value="Response_reg"/>
    <property type="match status" value="1"/>
</dbReference>
<dbReference type="InterPro" id="IPR029016">
    <property type="entry name" value="GAF-like_dom_sf"/>
</dbReference>
<dbReference type="CDD" id="cd00082">
    <property type="entry name" value="HisKA"/>
    <property type="match status" value="1"/>
</dbReference>
<keyword evidence="2" id="KW-0808">Transferase</keyword>
<keyword evidence="3" id="KW-0418">Kinase</keyword>
<gene>
    <name evidence="8" type="ORF">AKO1_015188</name>
</gene>
<dbReference type="InterPro" id="IPR003594">
    <property type="entry name" value="HATPase_dom"/>
</dbReference>
<dbReference type="SUPFAM" id="SSF47384">
    <property type="entry name" value="Homodimeric domain of signal transducing histidine kinase"/>
    <property type="match status" value="1"/>
</dbReference>
<dbReference type="Pfam" id="PF00512">
    <property type="entry name" value="HisKA"/>
    <property type="match status" value="1"/>
</dbReference>
<accession>A0AAW2ZEN4</accession>
<proteinExistence type="predicted"/>
<evidence type="ECO:0000313" key="8">
    <source>
        <dbReference type="EMBL" id="KAL0487930.1"/>
    </source>
</evidence>
<keyword evidence="9" id="KW-1185">Reference proteome</keyword>
<dbReference type="InterPro" id="IPR036890">
    <property type="entry name" value="HATPase_C_sf"/>
</dbReference>
<dbReference type="InterPro" id="IPR050956">
    <property type="entry name" value="2C_system_His_kinase"/>
</dbReference>
<dbReference type="Gene3D" id="1.10.287.130">
    <property type="match status" value="1"/>
</dbReference>
<protein>
    <recommendedName>
        <fullName evidence="10">Histidine kinase</fullName>
    </recommendedName>
</protein>
<dbReference type="InterPro" id="IPR001789">
    <property type="entry name" value="Sig_transdc_resp-reg_receiver"/>
</dbReference>
<evidence type="ECO:0000256" key="2">
    <source>
        <dbReference type="ARBA" id="ARBA00022679"/>
    </source>
</evidence>
<feature type="region of interest" description="Disordered" evidence="5">
    <location>
        <begin position="753"/>
        <end position="778"/>
    </location>
</feature>
<feature type="modified residue" description="4-aspartylphosphate" evidence="4">
    <location>
        <position position="828"/>
    </location>
</feature>
<keyword evidence="1 4" id="KW-0597">Phosphoprotein</keyword>
<dbReference type="SMART" id="SM00387">
    <property type="entry name" value="HATPase_c"/>
    <property type="match status" value="1"/>
</dbReference>
<dbReference type="Pfam" id="PF02518">
    <property type="entry name" value="HATPase_c"/>
    <property type="match status" value="1"/>
</dbReference>
<dbReference type="Gene3D" id="3.30.565.10">
    <property type="entry name" value="Histidine kinase-like ATPase, C-terminal domain"/>
    <property type="match status" value="1"/>
</dbReference>
<dbReference type="SMART" id="SM00388">
    <property type="entry name" value="HisKA"/>
    <property type="match status" value="1"/>
</dbReference>
<dbReference type="InterPro" id="IPR036097">
    <property type="entry name" value="HisK_dim/P_sf"/>
</dbReference>
<evidence type="ECO:0000256" key="3">
    <source>
        <dbReference type="ARBA" id="ARBA00022777"/>
    </source>
</evidence>
<evidence type="ECO:0000259" key="6">
    <source>
        <dbReference type="PROSITE" id="PS50109"/>
    </source>
</evidence>
<dbReference type="PANTHER" id="PTHR43719">
    <property type="entry name" value="TWO-COMPONENT HISTIDINE KINASE"/>
    <property type="match status" value="1"/>
</dbReference>
<dbReference type="Gene3D" id="3.30.450.40">
    <property type="match status" value="1"/>
</dbReference>
<dbReference type="SUPFAM" id="SSF55781">
    <property type="entry name" value="GAF domain-like"/>
    <property type="match status" value="1"/>
</dbReference>
<evidence type="ECO:0008006" key="10">
    <source>
        <dbReference type="Google" id="ProtNLM"/>
    </source>
</evidence>